<proteinExistence type="predicted"/>
<dbReference type="OrthoDB" id="10466934at2759"/>
<organism evidence="1 2">
    <name type="scientific">Pleurotus eryngii</name>
    <name type="common">Boletus of the steppes</name>
    <dbReference type="NCBI Taxonomy" id="5323"/>
    <lineage>
        <taxon>Eukaryota</taxon>
        <taxon>Fungi</taxon>
        <taxon>Dikarya</taxon>
        <taxon>Basidiomycota</taxon>
        <taxon>Agaricomycotina</taxon>
        <taxon>Agaricomycetes</taxon>
        <taxon>Agaricomycetidae</taxon>
        <taxon>Agaricales</taxon>
        <taxon>Pleurotineae</taxon>
        <taxon>Pleurotaceae</taxon>
        <taxon>Pleurotus</taxon>
    </lineage>
</organism>
<dbReference type="AlphaFoldDB" id="A0A9P5ZIM4"/>
<name>A0A9P5ZIM4_PLEER</name>
<comment type="caution">
    <text evidence="1">The sequence shown here is derived from an EMBL/GenBank/DDBJ whole genome shotgun (WGS) entry which is preliminary data.</text>
</comment>
<protein>
    <submittedName>
        <fullName evidence="1">Uncharacterized protein</fullName>
    </submittedName>
</protein>
<evidence type="ECO:0000313" key="2">
    <source>
        <dbReference type="Proteomes" id="UP000807025"/>
    </source>
</evidence>
<reference evidence="1" key="1">
    <citation type="submission" date="2020-11" db="EMBL/GenBank/DDBJ databases">
        <authorList>
            <consortium name="DOE Joint Genome Institute"/>
            <person name="Ahrendt S."/>
            <person name="Riley R."/>
            <person name="Andreopoulos W."/>
            <person name="Labutti K."/>
            <person name="Pangilinan J."/>
            <person name="Ruiz-Duenas F.J."/>
            <person name="Barrasa J.M."/>
            <person name="Sanchez-Garcia M."/>
            <person name="Camarero S."/>
            <person name="Miyauchi S."/>
            <person name="Serrano A."/>
            <person name="Linde D."/>
            <person name="Babiker R."/>
            <person name="Drula E."/>
            <person name="Ayuso-Fernandez I."/>
            <person name="Pacheco R."/>
            <person name="Padilla G."/>
            <person name="Ferreira P."/>
            <person name="Barriuso J."/>
            <person name="Kellner H."/>
            <person name="Castanera R."/>
            <person name="Alfaro M."/>
            <person name="Ramirez L."/>
            <person name="Pisabarro A.G."/>
            <person name="Kuo A."/>
            <person name="Tritt A."/>
            <person name="Lipzen A."/>
            <person name="He G."/>
            <person name="Yan M."/>
            <person name="Ng V."/>
            <person name="Cullen D."/>
            <person name="Martin F."/>
            <person name="Rosso M.-N."/>
            <person name="Henrissat B."/>
            <person name="Hibbett D."/>
            <person name="Martinez A.T."/>
            <person name="Grigoriev I.V."/>
        </authorList>
    </citation>
    <scope>NUCLEOTIDE SEQUENCE</scope>
    <source>
        <strain evidence="1">ATCC 90797</strain>
    </source>
</reference>
<dbReference type="Proteomes" id="UP000807025">
    <property type="component" value="Unassembled WGS sequence"/>
</dbReference>
<accession>A0A9P5ZIM4</accession>
<keyword evidence="2" id="KW-1185">Reference proteome</keyword>
<dbReference type="EMBL" id="MU154728">
    <property type="protein sequence ID" value="KAF9488171.1"/>
    <property type="molecule type" value="Genomic_DNA"/>
</dbReference>
<sequence>MSYLNLGIARTAFASYNTRMLSFYKVAAKLDDELAILGDVWKTLTPLVSNFRDAQRVALQRCLPRSQFEYPEPETQLIRHQTRKARQHHTRPCYLVLHLAIEADTIDDSLRVTVATWSALNDPLAFLPPSNSFSSLNHIHLKFPLPTPQDGDRNSSLSGDQDQKELSISISGCETPFSSGANSPRDNVVISSSHRTIIINHIHAIMGDAFLGTINGGNIGGRNNVNSISEHSIDSELIVLILFRIQLVYKHVFRSVVSVWNVSDYDFYLYFFGSLPLFLITVVTTKEREWVMYQARVM</sequence>
<evidence type="ECO:0000313" key="1">
    <source>
        <dbReference type="EMBL" id="KAF9488171.1"/>
    </source>
</evidence>
<gene>
    <name evidence="1" type="ORF">BDN71DRAFT_525175</name>
</gene>